<dbReference type="Proteomes" id="UP000762676">
    <property type="component" value="Unassembled WGS sequence"/>
</dbReference>
<feature type="chain" id="PRO_5043439095" evidence="6">
    <location>
        <begin position="20"/>
        <end position="158"/>
    </location>
</feature>
<sequence length="158" mass="17597">MMMLISALLALASLHTSQAEVCCDMNTLCDKVDEAINEKKRFNLMSANDACKTQGGYLLELEDNKERDFTYSFVKKIAGDTTHFGTGGNDVAEETTWVYYNSGKPVPTEVTWLAGEPNNSGNKEDCMVFWMSREGLNDITCDHNNIKYVCEIPLGCEA</sequence>
<dbReference type="SUPFAM" id="SSF56436">
    <property type="entry name" value="C-type lectin-like"/>
    <property type="match status" value="1"/>
</dbReference>
<evidence type="ECO:0000256" key="4">
    <source>
        <dbReference type="ARBA" id="ARBA00022734"/>
    </source>
</evidence>
<feature type="domain" description="C-type lectin" evidence="7">
    <location>
        <begin position="25"/>
        <end position="142"/>
    </location>
</feature>
<dbReference type="AlphaFoldDB" id="A0AAV4ENU0"/>
<evidence type="ECO:0000256" key="3">
    <source>
        <dbReference type="ARBA" id="ARBA00022729"/>
    </source>
</evidence>
<dbReference type="GO" id="GO:0005615">
    <property type="term" value="C:extracellular space"/>
    <property type="evidence" value="ECO:0007669"/>
    <property type="project" value="TreeGrafter"/>
</dbReference>
<evidence type="ECO:0000313" key="9">
    <source>
        <dbReference type="Proteomes" id="UP000762676"/>
    </source>
</evidence>
<evidence type="ECO:0000256" key="5">
    <source>
        <dbReference type="ARBA" id="ARBA00023157"/>
    </source>
</evidence>
<dbReference type="InterPro" id="IPR051663">
    <property type="entry name" value="CLec_Tetranectin-domain"/>
</dbReference>
<evidence type="ECO:0000256" key="2">
    <source>
        <dbReference type="ARBA" id="ARBA00022525"/>
    </source>
</evidence>
<gene>
    <name evidence="8" type="ORF">ElyMa_005451900</name>
</gene>
<dbReference type="GO" id="GO:0008083">
    <property type="term" value="F:growth factor activity"/>
    <property type="evidence" value="ECO:0007669"/>
    <property type="project" value="TreeGrafter"/>
</dbReference>
<dbReference type="InterPro" id="IPR001304">
    <property type="entry name" value="C-type_lectin-like"/>
</dbReference>
<keyword evidence="5" id="KW-1015">Disulfide bond</keyword>
<dbReference type="InterPro" id="IPR016187">
    <property type="entry name" value="CTDL_fold"/>
</dbReference>
<evidence type="ECO:0000313" key="8">
    <source>
        <dbReference type="EMBL" id="GFR62265.1"/>
    </source>
</evidence>
<evidence type="ECO:0000256" key="6">
    <source>
        <dbReference type="SAM" id="SignalP"/>
    </source>
</evidence>
<dbReference type="PANTHER" id="PTHR22799">
    <property type="entry name" value="TETRANECTIN-RELATED"/>
    <property type="match status" value="1"/>
</dbReference>
<proteinExistence type="predicted"/>
<dbReference type="InterPro" id="IPR018378">
    <property type="entry name" value="C-type_lectin_CS"/>
</dbReference>
<comment type="subcellular location">
    <subcellularLocation>
        <location evidence="1">Secreted</location>
    </subcellularLocation>
</comment>
<dbReference type="GO" id="GO:0030246">
    <property type="term" value="F:carbohydrate binding"/>
    <property type="evidence" value="ECO:0007669"/>
    <property type="project" value="UniProtKB-KW"/>
</dbReference>
<dbReference type="CDD" id="cd00037">
    <property type="entry name" value="CLECT"/>
    <property type="match status" value="1"/>
</dbReference>
<dbReference type="PANTHER" id="PTHR22799:SF1">
    <property type="entry name" value="C-TYPE LECTIN DOMAIN FAMILY 11 MEMBER A"/>
    <property type="match status" value="1"/>
</dbReference>
<reference evidence="8 9" key="1">
    <citation type="journal article" date="2021" name="Elife">
        <title>Chloroplast acquisition without the gene transfer in kleptoplastic sea slugs, Plakobranchus ocellatus.</title>
        <authorList>
            <person name="Maeda T."/>
            <person name="Takahashi S."/>
            <person name="Yoshida T."/>
            <person name="Shimamura S."/>
            <person name="Takaki Y."/>
            <person name="Nagai Y."/>
            <person name="Toyoda A."/>
            <person name="Suzuki Y."/>
            <person name="Arimoto A."/>
            <person name="Ishii H."/>
            <person name="Satoh N."/>
            <person name="Nishiyama T."/>
            <person name="Hasebe M."/>
            <person name="Maruyama T."/>
            <person name="Minagawa J."/>
            <person name="Obokata J."/>
            <person name="Shigenobu S."/>
        </authorList>
    </citation>
    <scope>NUCLEOTIDE SEQUENCE [LARGE SCALE GENOMIC DNA]</scope>
</reference>
<dbReference type="Gene3D" id="3.10.100.10">
    <property type="entry name" value="Mannose-Binding Protein A, subunit A"/>
    <property type="match status" value="1"/>
</dbReference>
<accession>A0AAV4ENU0</accession>
<evidence type="ECO:0000259" key="7">
    <source>
        <dbReference type="PROSITE" id="PS50041"/>
    </source>
</evidence>
<keyword evidence="9" id="KW-1185">Reference proteome</keyword>
<dbReference type="EMBL" id="BMAT01010876">
    <property type="protein sequence ID" value="GFR62265.1"/>
    <property type="molecule type" value="Genomic_DNA"/>
</dbReference>
<dbReference type="InterPro" id="IPR016186">
    <property type="entry name" value="C-type_lectin-like/link_sf"/>
</dbReference>
<dbReference type="Pfam" id="PF00059">
    <property type="entry name" value="Lectin_C"/>
    <property type="match status" value="1"/>
</dbReference>
<keyword evidence="2" id="KW-0964">Secreted</keyword>
<keyword evidence="4" id="KW-0430">Lectin</keyword>
<dbReference type="PROSITE" id="PS50041">
    <property type="entry name" value="C_TYPE_LECTIN_2"/>
    <property type="match status" value="1"/>
</dbReference>
<name>A0AAV4ENU0_9GAST</name>
<organism evidence="8 9">
    <name type="scientific">Elysia marginata</name>
    <dbReference type="NCBI Taxonomy" id="1093978"/>
    <lineage>
        <taxon>Eukaryota</taxon>
        <taxon>Metazoa</taxon>
        <taxon>Spiralia</taxon>
        <taxon>Lophotrochozoa</taxon>
        <taxon>Mollusca</taxon>
        <taxon>Gastropoda</taxon>
        <taxon>Heterobranchia</taxon>
        <taxon>Euthyneura</taxon>
        <taxon>Panpulmonata</taxon>
        <taxon>Sacoglossa</taxon>
        <taxon>Placobranchoidea</taxon>
        <taxon>Plakobranchidae</taxon>
        <taxon>Elysia</taxon>
    </lineage>
</organism>
<dbReference type="SMART" id="SM00034">
    <property type="entry name" value="CLECT"/>
    <property type="match status" value="1"/>
</dbReference>
<evidence type="ECO:0000256" key="1">
    <source>
        <dbReference type="ARBA" id="ARBA00004613"/>
    </source>
</evidence>
<dbReference type="PROSITE" id="PS00615">
    <property type="entry name" value="C_TYPE_LECTIN_1"/>
    <property type="match status" value="1"/>
</dbReference>
<keyword evidence="3 6" id="KW-0732">Signal</keyword>
<feature type="signal peptide" evidence="6">
    <location>
        <begin position="1"/>
        <end position="19"/>
    </location>
</feature>
<protein>
    <submittedName>
        <fullName evidence="8">C-type lectin 37Da</fullName>
    </submittedName>
</protein>
<comment type="caution">
    <text evidence="8">The sequence shown here is derived from an EMBL/GenBank/DDBJ whole genome shotgun (WGS) entry which is preliminary data.</text>
</comment>